<evidence type="ECO:0000256" key="5">
    <source>
        <dbReference type="ARBA" id="ARBA00022670"/>
    </source>
</evidence>
<evidence type="ECO:0000256" key="1">
    <source>
        <dbReference type="ARBA" id="ARBA00001947"/>
    </source>
</evidence>
<evidence type="ECO:0000259" key="13">
    <source>
        <dbReference type="Pfam" id="PF07504"/>
    </source>
</evidence>
<dbReference type="InterPro" id="IPR050371">
    <property type="entry name" value="Fungal_virulence_M36"/>
</dbReference>
<dbReference type="InterPro" id="IPR011096">
    <property type="entry name" value="FTP_domain"/>
</dbReference>
<gene>
    <name evidence="14" type="ORF">CLO192961_LOCUS44124</name>
</gene>
<evidence type="ECO:0000256" key="6">
    <source>
        <dbReference type="ARBA" id="ARBA00022723"/>
    </source>
</evidence>
<dbReference type="CDD" id="cd09596">
    <property type="entry name" value="M36"/>
    <property type="match status" value="1"/>
</dbReference>
<dbReference type="Gene3D" id="3.10.170.10">
    <property type="match status" value="1"/>
</dbReference>
<keyword evidence="5 12" id="KW-0645">Protease</keyword>
<keyword evidence="4 12" id="KW-0964">Secreted</keyword>
<protein>
    <recommendedName>
        <fullName evidence="12">Extracellular metalloproteinase</fullName>
        <ecNumber evidence="12">3.4.24.-</ecNumber>
    </recommendedName>
    <alternativeName>
        <fullName evidence="12">Fungalysin</fullName>
    </alternativeName>
</protein>
<accession>A0ABY6TRG8</accession>
<keyword evidence="8 12" id="KW-0378">Hydrolase</keyword>
<evidence type="ECO:0000256" key="8">
    <source>
        <dbReference type="ARBA" id="ARBA00022801"/>
    </source>
</evidence>
<evidence type="ECO:0000256" key="7">
    <source>
        <dbReference type="ARBA" id="ARBA00022729"/>
    </source>
</evidence>
<dbReference type="Proteomes" id="UP000766486">
    <property type="component" value="Unassembled WGS sequence"/>
</dbReference>
<comment type="similarity">
    <text evidence="3 12">Belongs to the peptidase M36 family.</text>
</comment>
<keyword evidence="10 12" id="KW-0482">Metalloprotease</keyword>
<dbReference type="InterPro" id="IPR001842">
    <property type="entry name" value="Peptidase_M36"/>
</dbReference>
<name>A0ABY6TRG8_BIOOC</name>
<feature type="domain" description="FTP" evidence="13">
    <location>
        <begin position="92"/>
        <end position="143"/>
    </location>
</feature>
<keyword evidence="9 12" id="KW-0862">Zinc</keyword>
<keyword evidence="15" id="KW-1185">Reference proteome</keyword>
<reference evidence="14 15" key="1">
    <citation type="submission" date="2019-06" db="EMBL/GenBank/DDBJ databases">
        <authorList>
            <person name="Broberg M."/>
        </authorList>
    </citation>
    <scope>NUCLEOTIDE SEQUENCE [LARGE SCALE GENOMIC DNA]</scope>
</reference>
<evidence type="ECO:0000256" key="11">
    <source>
        <dbReference type="ARBA" id="ARBA00023145"/>
    </source>
</evidence>
<dbReference type="EMBL" id="CABFNS010000354">
    <property type="protein sequence ID" value="VUC21220.1"/>
    <property type="molecule type" value="Genomic_DNA"/>
</dbReference>
<proteinExistence type="inferred from homology"/>
<evidence type="ECO:0000256" key="2">
    <source>
        <dbReference type="ARBA" id="ARBA00004613"/>
    </source>
</evidence>
<dbReference type="PRINTS" id="PR00999">
    <property type="entry name" value="FUNGALYSIN"/>
</dbReference>
<dbReference type="InterPro" id="IPR027268">
    <property type="entry name" value="Peptidase_M4/M1_CTD_sf"/>
</dbReference>
<evidence type="ECO:0000313" key="15">
    <source>
        <dbReference type="Proteomes" id="UP000766486"/>
    </source>
</evidence>
<dbReference type="PANTHER" id="PTHR33478">
    <property type="entry name" value="EXTRACELLULAR METALLOPROTEINASE MEP"/>
    <property type="match status" value="1"/>
</dbReference>
<evidence type="ECO:0000256" key="9">
    <source>
        <dbReference type="ARBA" id="ARBA00022833"/>
    </source>
</evidence>
<evidence type="ECO:0000256" key="3">
    <source>
        <dbReference type="ARBA" id="ARBA00006006"/>
    </source>
</evidence>
<evidence type="ECO:0000313" key="14">
    <source>
        <dbReference type="EMBL" id="VUC21220.1"/>
    </source>
</evidence>
<comment type="caution">
    <text evidence="14">The sequence shown here is derived from an EMBL/GenBank/DDBJ whole genome shotgun (WGS) entry which is preliminary data.</text>
</comment>
<evidence type="ECO:0000256" key="12">
    <source>
        <dbReference type="RuleBase" id="RU364017"/>
    </source>
</evidence>
<organism evidence="14 15">
    <name type="scientific">Bionectria ochroleuca</name>
    <name type="common">Gliocladium roseum</name>
    <dbReference type="NCBI Taxonomy" id="29856"/>
    <lineage>
        <taxon>Eukaryota</taxon>
        <taxon>Fungi</taxon>
        <taxon>Dikarya</taxon>
        <taxon>Ascomycota</taxon>
        <taxon>Pezizomycotina</taxon>
        <taxon>Sordariomycetes</taxon>
        <taxon>Hypocreomycetidae</taxon>
        <taxon>Hypocreales</taxon>
        <taxon>Bionectriaceae</taxon>
        <taxon>Clonostachys</taxon>
    </lineage>
</organism>
<evidence type="ECO:0000256" key="10">
    <source>
        <dbReference type="ARBA" id="ARBA00023049"/>
    </source>
</evidence>
<comment type="subcellular location">
    <subcellularLocation>
        <location evidence="2 12">Secreted</location>
    </subcellularLocation>
</comment>
<keyword evidence="11 12" id="KW-0865">Zymogen</keyword>
<dbReference type="PANTHER" id="PTHR33478:SF1">
    <property type="entry name" value="EXTRACELLULAR METALLOPROTEINASE MEP"/>
    <property type="match status" value="1"/>
</dbReference>
<feature type="non-terminal residue" evidence="14">
    <location>
        <position position="1"/>
    </location>
</feature>
<dbReference type="Pfam" id="PF02128">
    <property type="entry name" value="Peptidase_M36"/>
    <property type="match status" value="1"/>
</dbReference>
<sequence length="639" mass="69533">PYTYDLLRGVLGSVSSLFLNTHVLANMRAALLVSLFGAAASVNAVDIEKFRLTTSTKYVKASDAIKSARLVKRGTDYIDTATELVKSVAPNAEFRVITDHYVGTNGIGHVNFRQTVNGIDIDNAIFNVNIAKDGSVFSHGNSFFSGELPSKDSASQLGAVEALGVASKTLELGIETSDSSLSEKDGTYVIGGISGAEADPKSKKVYIVKPDGKLVLTWKVDTKVKQTYYSSYVDVDSAEVVGVSDHISHGTFEVYPIGINDPWEGERSIVVDPEETTASPNRWLETYYGYNCTVGNNIQAAVLPQSGRVTFSEPNAESTYVFDYTPDGGDPVTFRDAAVTQAFYTTNMLHDLYYLLGFTPAAGNFQRDNYGQGGLDNDPVQVYIQVWNGMNNGMFSHSVDGETPTLTMYLFDKTDPQRDGAFDQGFLIHEYTHGLSGRLTGGPATDTCLDDWEADGMAEGWSDLFASALAIKPDDTSATAEYGFAAWPLNVTNPRTARLVMYSTNRDINNWTYSNANGLEKVHQVGTVWATMLYDILWSLINKHGKNDNPRPDFDANGVPTDGKFLMLKILTDAFAIQPCNPTFVQARDAIIDSDEALTGGANKCEIWKGFANRGLGANAVYDATNRVDNFDLPDGACP</sequence>
<evidence type="ECO:0000256" key="4">
    <source>
        <dbReference type="ARBA" id="ARBA00022525"/>
    </source>
</evidence>
<comment type="cofactor">
    <cofactor evidence="1 12">
        <name>Zn(2+)</name>
        <dbReference type="ChEBI" id="CHEBI:29105"/>
    </cofactor>
</comment>
<dbReference type="EC" id="3.4.24.-" evidence="12"/>
<dbReference type="Pfam" id="PF07504">
    <property type="entry name" value="FTP"/>
    <property type="match status" value="1"/>
</dbReference>
<dbReference type="Gene3D" id="1.10.390.10">
    <property type="entry name" value="Neutral Protease Domain 2"/>
    <property type="match status" value="1"/>
</dbReference>
<keyword evidence="7" id="KW-0732">Signal</keyword>
<keyword evidence="6 12" id="KW-0479">Metal-binding</keyword>
<dbReference type="SUPFAM" id="SSF55486">
    <property type="entry name" value="Metalloproteases ('zincins'), catalytic domain"/>
    <property type="match status" value="1"/>
</dbReference>